<evidence type="ECO:0000313" key="1">
    <source>
        <dbReference type="EMBL" id="MDO1446164.1"/>
    </source>
</evidence>
<dbReference type="Proteomes" id="UP001168528">
    <property type="component" value="Unassembled WGS sequence"/>
</dbReference>
<evidence type="ECO:0008006" key="3">
    <source>
        <dbReference type="Google" id="ProtNLM"/>
    </source>
</evidence>
<comment type="caution">
    <text evidence="1">The sequence shown here is derived from an EMBL/GenBank/DDBJ whole genome shotgun (WGS) entry which is preliminary data.</text>
</comment>
<proteinExistence type="predicted"/>
<gene>
    <name evidence="1" type="ORF">Q0590_07870</name>
</gene>
<reference evidence="1" key="1">
    <citation type="submission" date="2023-07" db="EMBL/GenBank/DDBJ databases">
        <title>The genome sequence of Rhodocytophaga aerolata KACC 12507.</title>
        <authorList>
            <person name="Zhang X."/>
        </authorList>
    </citation>
    <scope>NUCLEOTIDE SEQUENCE</scope>
    <source>
        <strain evidence="1">KACC 12507</strain>
    </source>
</reference>
<dbReference type="RefSeq" id="WP_302036965.1">
    <property type="nucleotide sequence ID" value="NZ_JAUKPO010000003.1"/>
</dbReference>
<evidence type="ECO:0000313" key="2">
    <source>
        <dbReference type="Proteomes" id="UP001168528"/>
    </source>
</evidence>
<keyword evidence="2" id="KW-1185">Reference proteome</keyword>
<name>A0ABT8R2K6_9BACT</name>
<protein>
    <recommendedName>
        <fullName evidence="3">Outer membrane protein/protective antigen OMA87</fullName>
    </recommendedName>
</protein>
<dbReference type="EMBL" id="JAUKPO010000003">
    <property type="protein sequence ID" value="MDO1446164.1"/>
    <property type="molecule type" value="Genomic_DNA"/>
</dbReference>
<accession>A0ABT8R2K6</accession>
<sequence>MNRWAGVIFLLLVYSGLSAQIRNDTIRTLKDTTHNRLIVGDNEILESIQKRKNEADSSRHFYEKLKKTFSKTRVTRELYRMLFREPYQNAASFATQKTDNRYDKYEGRIIGRIDINTLDPFGARVNDTLRQADNWLERAGNTMHVSTKSYVIRQSLLFSKGKPLNPRIISDNERVLRQQLPFIQDARIFVLPRIHDRDTVDVLVLVQDNWSISGDFAIGGLTSGNAKLDDKNIFGLGHELINQVSYNVFRDQKWGYRGYYRVPFIGKTFIFGELSYINEWNQNIYGLRLRRDFLTPSTKFAGGLEVTQHRLLREFIPFGTDTVAQRFTYSFNLTDVWLGRSFPINIGSENFRQRTRIVLAGRVTSNNFNERPLVTADTNQLYWNRFLSLVSVGISNRSYFRDVLIYGFGRTEDVPYGGMLSFTGGLESNEFGRRMYAGIKASRGKYYPNFGYLVNTLEAGSFIDNKRWEEGVLRLGTKYFSRLFMLRTWRVRQFVDFRFTKGIGRFDTEFIDISNSNGIRGIGNLALRGTKSIVVNLETVFFTPINILGFQIASFTYADLGMITPADVNLFAGQLFQGYGLGFRIRNENLTFNTFQFRLGYYPNIPNNAAIFRTQFSGIPSLRLSDFDIRAPEVINFGQRY</sequence>
<organism evidence="1 2">
    <name type="scientific">Rhodocytophaga aerolata</name>
    <dbReference type="NCBI Taxonomy" id="455078"/>
    <lineage>
        <taxon>Bacteria</taxon>
        <taxon>Pseudomonadati</taxon>
        <taxon>Bacteroidota</taxon>
        <taxon>Cytophagia</taxon>
        <taxon>Cytophagales</taxon>
        <taxon>Rhodocytophagaceae</taxon>
        <taxon>Rhodocytophaga</taxon>
    </lineage>
</organism>